<sequence>MAIYDIYKSVIDNLEFDTVRGAAPKIINTSGDIYAIVYSGVDNDGWIKTAEITSTGSGEGTISSVIDSLEFAPNITCFGQRIVHISGDIFAIVYIDDAANTGYIVTVEIDSSGNITNSLIDGPVTFQTPIAQSLALIKIASGIYAICYSTDGFDAFVVTWGISDAGTIDIAATDSLEFDTQSGDDFVIIEVGSGVYAIVYEGYGTGAILKDAPMIKTVGINSTGAITGAVIDSFEIQQSLTDSNPSIVNVDGSIYAVSYTGTGSDGFLITISISSAGNIGAAIIDTLEFDTSDGRDTSIVKITGDYYAIAYRGTGTGPVSTTDGQICTVEVSTLGNIGAAILDSFEFEGGSAFVPQVILVSSATSGLLAIVYQDSATDGRLVTIGIGSWPLPVNPVYPADPLTRVTGIIHRYDRLKGIFQSEVSLGDVTSLLEIRYDSNIADMNFRQRISETNKLAIEKASSQIATDMIRYLNFRNMGEEMMKQKKEARRIRVIQPTKYES</sequence>
<reference evidence="1" key="1">
    <citation type="submission" date="2020-03" db="EMBL/GenBank/DDBJ databases">
        <title>The deep terrestrial virosphere.</title>
        <authorList>
            <person name="Holmfeldt K."/>
            <person name="Nilsson E."/>
            <person name="Simone D."/>
            <person name="Lopez-Fernandez M."/>
            <person name="Wu X."/>
            <person name="de Brujin I."/>
            <person name="Lundin D."/>
            <person name="Andersson A."/>
            <person name="Bertilsson S."/>
            <person name="Dopson M."/>
        </authorList>
    </citation>
    <scope>NUCLEOTIDE SEQUENCE</scope>
    <source>
        <strain evidence="1">MM415B01838</strain>
    </source>
</reference>
<dbReference type="AlphaFoldDB" id="A0A6M3IHB1"/>
<proteinExistence type="predicted"/>
<gene>
    <name evidence="1" type="ORF">MM415B01838_0015</name>
</gene>
<dbReference type="EMBL" id="MT141221">
    <property type="protein sequence ID" value="QJA56477.1"/>
    <property type="molecule type" value="Genomic_DNA"/>
</dbReference>
<protein>
    <submittedName>
        <fullName evidence="1">Uncharacterized protein</fullName>
    </submittedName>
</protein>
<name>A0A6M3IHB1_9ZZZZ</name>
<evidence type="ECO:0000313" key="1">
    <source>
        <dbReference type="EMBL" id="QJA56477.1"/>
    </source>
</evidence>
<accession>A0A6M3IHB1</accession>
<organism evidence="1">
    <name type="scientific">viral metagenome</name>
    <dbReference type="NCBI Taxonomy" id="1070528"/>
    <lineage>
        <taxon>unclassified sequences</taxon>
        <taxon>metagenomes</taxon>
        <taxon>organismal metagenomes</taxon>
    </lineage>
</organism>